<dbReference type="RefSeq" id="WP_291791828.1">
    <property type="nucleotide sequence ID" value="NZ_BAAAPZ010000018.1"/>
</dbReference>
<gene>
    <name evidence="2" type="primary">tsaB</name>
    <name evidence="2" type="ORF">GCM10009823_29910</name>
</gene>
<sequence>MIVLALDTSAAATAALVDGEELLAERTEFSSRKHVEFMGPALKELLAAGPAPEAVVVGIGPGPFTGLRAGIAAGTGAALGLGVPLYGVVSHDALALRSLVDVQPGGRGHDAVPGAATAVGAVPTVVATDARRKEVYVSAYSGLDADGLPVRTAGPQVLAPAALAAELPSAAGVRRVGRGFALYAEMLGAPDLTEVAALEPTAEWLGRWAGRALAAGRTLPGTEPLYLRDPDAKPADRRATLLA</sequence>
<proteinExistence type="predicted"/>
<dbReference type="SUPFAM" id="SSF53067">
    <property type="entry name" value="Actin-like ATPase domain"/>
    <property type="match status" value="2"/>
</dbReference>
<organism evidence="2 3">
    <name type="scientific">Brevibacterium salitolerans</name>
    <dbReference type="NCBI Taxonomy" id="1403566"/>
    <lineage>
        <taxon>Bacteria</taxon>
        <taxon>Bacillati</taxon>
        <taxon>Actinomycetota</taxon>
        <taxon>Actinomycetes</taxon>
        <taxon>Micrococcales</taxon>
        <taxon>Brevibacteriaceae</taxon>
        <taxon>Brevibacterium</taxon>
    </lineage>
</organism>
<comment type="caution">
    <text evidence="2">The sequence shown here is derived from an EMBL/GenBank/DDBJ whole genome shotgun (WGS) entry which is preliminary data.</text>
</comment>
<feature type="domain" description="Gcp-like" evidence="1">
    <location>
        <begin position="28"/>
        <end position="141"/>
    </location>
</feature>
<evidence type="ECO:0000259" key="1">
    <source>
        <dbReference type="Pfam" id="PF00814"/>
    </source>
</evidence>
<dbReference type="InterPro" id="IPR022496">
    <property type="entry name" value="T6A_TsaB"/>
</dbReference>
<dbReference type="Pfam" id="PF00814">
    <property type="entry name" value="TsaD"/>
    <property type="match status" value="1"/>
</dbReference>
<evidence type="ECO:0000313" key="3">
    <source>
        <dbReference type="Proteomes" id="UP001500984"/>
    </source>
</evidence>
<keyword evidence="3" id="KW-1185">Reference proteome</keyword>
<dbReference type="Gene3D" id="3.30.420.40">
    <property type="match status" value="2"/>
</dbReference>
<evidence type="ECO:0000313" key="2">
    <source>
        <dbReference type="EMBL" id="GAA2104961.1"/>
    </source>
</evidence>
<dbReference type="Proteomes" id="UP001500984">
    <property type="component" value="Unassembled WGS sequence"/>
</dbReference>
<dbReference type="InterPro" id="IPR000905">
    <property type="entry name" value="Gcp-like_dom"/>
</dbReference>
<dbReference type="InterPro" id="IPR043129">
    <property type="entry name" value="ATPase_NBD"/>
</dbReference>
<dbReference type="EMBL" id="BAAAPZ010000018">
    <property type="protein sequence ID" value="GAA2104961.1"/>
    <property type="molecule type" value="Genomic_DNA"/>
</dbReference>
<name>A0ABN2X7T4_9MICO</name>
<protein>
    <submittedName>
        <fullName evidence="2">tRNA (Adenosine(37)-N6)-threonylcarbamoyltransferase complex dimerization subunit type 1 TsaB</fullName>
    </submittedName>
</protein>
<reference evidence="2 3" key="1">
    <citation type="journal article" date="2019" name="Int. J. Syst. Evol. Microbiol.">
        <title>The Global Catalogue of Microorganisms (GCM) 10K type strain sequencing project: providing services to taxonomists for standard genome sequencing and annotation.</title>
        <authorList>
            <consortium name="The Broad Institute Genomics Platform"/>
            <consortium name="The Broad Institute Genome Sequencing Center for Infectious Disease"/>
            <person name="Wu L."/>
            <person name="Ma J."/>
        </authorList>
    </citation>
    <scope>NUCLEOTIDE SEQUENCE [LARGE SCALE GENOMIC DNA]</scope>
    <source>
        <strain evidence="2 3">JCM 15900</strain>
    </source>
</reference>
<accession>A0ABN2X7T4</accession>
<dbReference type="NCBIfam" id="TIGR03725">
    <property type="entry name" value="T6A_YeaZ"/>
    <property type="match status" value="1"/>
</dbReference>